<dbReference type="GO" id="GO:0005829">
    <property type="term" value="C:cytosol"/>
    <property type="evidence" value="ECO:0007669"/>
    <property type="project" value="TreeGrafter"/>
</dbReference>
<dbReference type="NCBIfam" id="NF004490">
    <property type="entry name" value="PRK05820.1"/>
    <property type="match status" value="1"/>
</dbReference>
<comment type="catalytic activity">
    <reaction evidence="6">
        <text>thymidine + phosphate = 2-deoxy-alpha-D-ribose 1-phosphate + thymine</text>
        <dbReference type="Rhea" id="RHEA:16037"/>
        <dbReference type="ChEBI" id="CHEBI:17748"/>
        <dbReference type="ChEBI" id="CHEBI:17821"/>
        <dbReference type="ChEBI" id="CHEBI:43474"/>
        <dbReference type="ChEBI" id="CHEBI:57259"/>
        <dbReference type="EC" id="2.4.2.4"/>
    </reaction>
</comment>
<evidence type="ECO:0000256" key="2">
    <source>
        <dbReference type="ARBA" id="ARBA00011738"/>
    </source>
</evidence>
<dbReference type="InterPro" id="IPR035902">
    <property type="entry name" value="Nuc_phospho_transferase"/>
</dbReference>
<reference evidence="8 9" key="1">
    <citation type="submission" date="2018-06" db="EMBL/GenBank/DDBJ databases">
        <title>Genomic Encyclopedia of Archaeal and Bacterial Type Strains, Phase II (KMG-II): from individual species to whole genera.</title>
        <authorList>
            <person name="Goeker M."/>
        </authorList>
    </citation>
    <scope>NUCLEOTIDE SEQUENCE [LARGE SCALE GENOMIC DNA]</scope>
    <source>
        <strain evidence="8 9">DSM 22009</strain>
    </source>
</reference>
<dbReference type="SUPFAM" id="SSF47648">
    <property type="entry name" value="Nucleoside phosphorylase/phosphoribosyltransferase N-terminal domain"/>
    <property type="match status" value="1"/>
</dbReference>
<comment type="similarity">
    <text evidence="1">Belongs to the thymidine/pyrimidine-nucleoside phosphorylase family.</text>
</comment>
<dbReference type="PIRSF" id="PIRSF000478">
    <property type="entry name" value="TP_PyNP"/>
    <property type="match status" value="1"/>
</dbReference>
<keyword evidence="9" id="KW-1185">Reference proteome</keyword>
<dbReference type="InterPro" id="IPR017459">
    <property type="entry name" value="Glycosyl_Trfase_fam3_N_dom"/>
</dbReference>
<dbReference type="Gene3D" id="3.40.1030.10">
    <property type="entry name" value="Nucleoside phosphorylase/phosphoribosyltransferase catalytic domain"/>
    <property type="match status" value="1"/>
</dbReference>
<dbReference type="AlphaFoldDB" id="A0A2W7NEV2"/>
<evidence type="ECO:0000313" key="9">
    <source>
        <dbReference type="Proteomes" id="UP000248916"/>
    </source>
</evidence>
<dbReference type="InterPro" id="IPR036320">
    <property type="entry name" value="Glycosyl_Trfase_fam3_N_dom_sf"/>
</dbReference>
<feature type="domain" description="Pyrimidine nucleoside phosphorylase C-terminal" evidence="7">
    <location>
        <begin position="345"/>
        <end position="419"/>
    </location>
</feature>
<comment type="caution">
    <text evidence="8">The sequence shown here is derived from an EMBL/GenBank/DDBJ whole genome shotgun (WGS) entry which is preliminary data.</text>
</comment>
<proteinExistence type="inferred from homology"/>
<dbReference type="Pfam" id="PF07831">
    <property type="entry name" value="PYNP_C"/>
    <property type="match status" value="1"/>
</dbReference>
<organism evidence="8 9">
    <name type="scientific">Palleronia aestuarii</name>
    <dbReference type="NCBI Taxonomy" id="568105"/>
    <lineage>
        <taxon>Bacteria</taxon>
        <taxon>Pseudomonadati</taxon>
        <taxon>Pseudomonadota</taxon>
        <taxon>Alphaproteobacteria</taxon>
        <taxon>Rhodobacterales</taxon>
        <taxon>Roseobacteraceae</taxon>
        <taxon>Palleronia</taxon>
    </lineage>
</organism>
<dbReference type="SUPFAM" id="SSF54680">
    <property type="entry name" value="Pyrimidine nucleoside phosphorylase C-terminal domain"/>
    <property type="match status" value="1"/>
</dbReference>
<dbReference type="InterPro" id="IPR036566">
    <property type="entry name" value="PYNP-like_C_sf"/>
</dbReference>
<dbReference type="InterPro" id="IPR013102">
    <property type="entry name" value="PYNP_C"/>
</dbReference>
<dbReference type="GO" id="GO:0006206">
    <property type="term" value="P:pyrimidine nucleobase metabolic process"/>
    <property type="evidence" value="ECO:0007669"/>
    <property type="project" value="InterPro"/>
</dbReference>
<evidence type="ECO:0000256" key="6">
    <source>
        <dbReference type="ARBA" id="ARBA00048550"/>
    </source>
</evidence>
<dbReference type="SMART" id="SM00941">
    <property type="entry name" value="PYNP_C"/>
    <property type="match status" value="1"/>
</dbReference>
<dbReference type="PROSITE" id="PS00647">
    <property type="entry name" value="THYMID_PHOSPHORYLASE"/>
    <property type="match status" value="1"/>
</dbReference>
<dbReference type="OrthoDB" id="9763887at2"/>
<dbReference type="GO" id="GO:0009032">
    <property type="term" value="F:thymidine phosphorylase activity"/>
    <property type="evidence" value="ECO:0007669"/>
    <property type="project" value="UniProtKB-EC"/>
</dbReference>
<sequence>MIELLGDLRAGRTPGPDALAAFARGLADGSISDAQAGAFAMGVCRGPGLGAEGRAMLTQAMAESGETLRWDVPGPVLDKHSTGGIGDPVSLVLAPLLAAAGCYVPMISGRGLGHTGGTLDKLEAIPGLSTEQDGTAFRRVVAEVGCAIVAANAEIAPADRRLYAIRDITATVDQIDLITASILSKKLAAGLQALVLDVKVGTGAFMLTREEAEALGRALVETSRAAGCPATALLTAMDGPLAPSVGNAVEIRAVMEVLTGQATGTPLEEVALALGAELIVLAMPHRMTTDVREELIEKLRSGAAADRFARMVATFGGPRDFAATWDTDLPTAPVIRDVTSTTDGTLVAVDGRRLGEAVLRLGGGRLRQGNAIDPAVGLADVAQLGAPVTRGVPLARIHARTEAEADRAEETVRAALTVRMEAMETPPLILERVA</sequence>
<comment type="subunit">
    <text evidence="2">Homodimer.</text>
</comment>
<evidence type="ECO:0000256" key="3">
    <source>
        <dbReference type="ARBA" id="ARBA00011892"/>
    </source>
</evidence>
<dbReference type="Pfam" id="PF02885">
    <property type="entry name" value="Glycos_trans_3N"/>
    <property type="match status" value="1"/>
</dbReference>
<dbReference type="GO" id="GO:0006213">
    <property type="term" value="P:pyrimidine nucleoside metabolic process"/>
    <property type="evidence" value="ECO:0007669"/>
    <property type="project" value="InterPro"/>
</dbReference>
<dbReference type="InterPro" id="IPR000312">
    <property type="entry name" value="Glycosyl_Trfase_fam3"/>
</dbReference>
<keyword evidence="5" id="KW-0808">Transferase</keyword>
<dbReference type="InterPro" id="IPR000053">
    <property type="entry name" value="Thymidine/pyrmidine_PPase"/>
</dbReference>
<dbReference type="Gene3D" id="3.90.1170.30">
    <property type="entry name" value="Pyrimidine nucleoside phosphorylase-like, C-terminal domain"/>
    <property type="match status" value="1"/>
</dbReference>
<dbReference type="PANTHER" id="PTHR10515:SF0">
    <property type="entry name" value="THYMIDINE PHOSPHORYLASE"/>
    <property type="match status" value="1"/>
</dbReference>
<accession>A0A2W7NEV2</accession>
<evidence type="ECO:0000313" key="8">
    <source>
        <dbReference type="EMBL" id="PZX15254.1"/>
    </source>
</evidence>
<dbReference type="InterPro" id="IPR017872">
    <property type="entry name" value="Pyrmidine_PPase_CS"/>
</dbReference>
<dbReference type="InterPro" id="IPR018090">
    <property type="entry name" value="Pyrmidine_PPas_bac/euk"/>
</dbReference>
<dbReference type="FunFam" id="3.40.1030.10:FF:000003">
    <property type="entry name" value="Pyrimidine-nucleoside phosphorylase"/>
    <property type="match status" value="1"/>
</dbReference>
<dbReference type="PANTHER" id="PTHR10515">
    <property type="entry name" value="THYMIDINE PHOSPHORYLASE"/>
    <property type="match status" value="1"/>
</dbReference>
<dbReference type="NCBIfam" id="TIGR02644">
    <property type="entry name" value="Y_phosphoryl"/>
    <property type="match status" value="1"/>
</dbReference>
<protein>
    <recommendedName>
        <fullName evidence="3">thymidine phosphorylase</fullName>
        <ecNumber evidence="3">2.4.2.4</ecNumber>
    </recommendedName>
</protein>
<evidence type="ECO:0000259" key="7">
    <source>
        <dbReference type="SMART" id="SM00941"/>
    </source>
</evidence>
<dbReference type="Pfam" id="PF00591">
    <property type="entry name" value="Glycos_transf_3"/>
    <property type="match status" value="1"/>
</dbReference>
<dbReference type="GO" id="GO:0004645">
    <property type="term" value="F:1,4-alpha-oligoglucan phosphorylase activity"/>
    <property type="evidence" value="ECO:0007669"/>
    <property type="project" value="InterPro"/>
</dbReference>
<dbReference type="Proteomes" id="UP000248916">
    <property type="component" value="Unassembled WGS sequence"/>
</dbReference>
<evidence type="ECO:0000256" key="4">
    <source>
        <dbReference type="ARBA" id="ARBA00022676"/>
    </source>
</evidence>
<dbReference type="EC" id="2.4.2.4" evidence="3"/>
<gene>
    <name evidence="8" type="ORF">LX81_02557</name>
</gene>
<evidence type="ECO:0000256" key="1">
    <source>
        <dbReference type="ARBA" id="ARBA00006915"/>
    </source>
</evidence>
<name>A0A2W7NEV2_9RHOB</name>
<keyword evidence="4" id="KW-0328">Glycosyltransferase</keyword>
<dbReference type="EMBL" id="QKZL01000010">
    <property type="protein sequence ID" value="PZX15254.1"/>
    <property type="molecule type" value="Genomic_DNA"/>
</dbReference>
<evidence type="ECO:0000256" key="5">
    <source>
        <dbReference type="ARBA" id="ARBA00022679"/>
    </source>
</evidence>
<dbReference type="SUPFAM" id="SSF52418">
    <property type="entry name" value="Nucleoside phosphorylase/phosphoribosyltransferase catalytic domain"/>
    <property type="match status" value="1"/>
</dbReference>
<dbReference type="Gene3D" id="1.20.970.10">
    <property type="entry name" value="Transferase, Pyrimidine Nucleoside Phosphorylase, Chain C"/>
    <property type="match status" value="1"/>
</dbReference>
<dbReference type="RefSeq" id="WP_111537686.1">
    <property type="nucleotide sequence ID" value="NZ_QKZL01000010.1"/>
</dbReference>